<dbReference type="PROSITE" id="PS51125">
    <property type="entry name" value="NHL"/>
    <property type="match status" value="1"/>
</dbReference>
<dbReference type="PANTHER" id="PTHR10680:SF38">
    <property type="entry name" value="BLL1368 PROTEIN"/>
    <property type="match status" value="1"/>
</dbReference>
<evidence type="ECO:0000256" key="3">
    <source>
        <dbReference type="ARBA" id="ARBA00023180"/>
    </source>
</evidence>
<accession>A0A381W256</accession>
<gene>
    <name evidence="4" type="ORF">METZ01_LOCUS99418</name>
</gene>
<keyword evidence="3" id="KW-0325">Glycoprotein</keyword>
<keyword evidence="2" id="KW-0677">Repeat</keyword>
<reference evidence="4" key="1">
    <citation type="submission" date="2018-05" db="EMBL/GenBank/DDBJ databases">
        <authorList>
            <person name="Lanie J.A."/>
            <person name="Ng W.-L."/>
            <person name="Kazmierczak K.M."/>
            <person name="Andrzejewski T.M."/>
            <person name="Davidsen T.M."/>
            <person name="Wayne K.J."/>
            <person name="Tettelin H."/>
            <person name="Glass J.I."/>
            <person name="Rusch D."/>
            <person name="Podicherti R."/>
            <person name="Tsui H.-C.T."/>
            <person name="Winkler M.E."/>
        </authorList>
    </citation>
    <scope>NUCLEOTIDE SEQUENCE</scope>
</reference>
<dbReference type="Gene3D" id="2.120.10.30">
    <property type="entry name" value="TolB, C-terminal domain"/>
    <property type="match status" value="2"/>
</dbReference>
<dbReference type="InterPro" id="IPR001258">
    <property type="entry name" value="NHL_repeat"/>
</dbReference>
<evidence type="ECO:0000256" key="2">
    <source>
        <dbReference type="ARBA" id="ARBA00022737"/>
    </source>
</evidence>
<protein>
    <recommendedName>
        <fullName evidence="5">Peptidylamidoglycolate lyase</fullName>
    </recommendedName>
</protein>
<evidence type="ECO:0000256" key="1">
    <source>
        <dbReference type="ARBA" id="ARBA00022729"/>
    </source>
</evidence>
<dbReference type="SUPFAM" id="SSF63829">
    <property type="entry name" value="Calcium-dependent phosphotriesterase"/>
    <property type="match status" value="1"/>
</dbReference>
<proteinExistence type="predicted"/>
<dbReference type="Pfam" id="PF17170">
    <property type="entry name" value="DUF5128"/>
    <property type="match status" value="1"/>
</dbReference>
<dbReference type="InterPro" id="IPR011042">
    <property type="entry name" value="6-blade_b-propeller_TolB-like"/>
</dbReference>
<organism evidence="4">
    <name type="scientific">marine metagenome</name>
    <dbReference type="NCBI Taxonomy" id="408172"/>
    <lineage>
        <taxon>unclassified sequences</taxon>
        <taxon>metagenomes</taxon>
        <taxon>ecological metagenomes</taxon>
    </lineage>
</organism>
<dbReference type="EMBL" id="UINC01010473">
    <property type="protein sequence ID" value="SVA46564.1"/>
    <property type="molecule type" value="Genomic_DNA"/>
</dbReference>
<dbReference type="PANTHER" id="PTHR10680">
    <property type="entry name" value="PEPTIDYL-GLYCINE ALPHA-AMIDATING MONOOXYGENASE"/>
    <property type="match status" value="1"/>
</dbReference>
<name>A0A381W256_9ZZZZ</name>
<dbReference type="AlphaFoldDB" id="A0A381W256"/>
<evidence type="ECO:0008006" key="5">
    <source>
        <dbReference type="Google" id="ProtNLM"/>
    </source>
</evidence>
<keyword evidence="1" id="KW-0732">Signal</keyword>
<sequence>VVIDREGNIIETWDQWDSMWIKPHAVHVNPYDPDKHIWIVDDFAHAIYKFTNDGTEIVQTLGVPNEPGQDENHFARPTFMAFSEDAIFVTDGYVNSRVMKFDHDGNYLMQWGQEGTLPDDTRPGYFNALHGIDIDLESGRVYVGDRMNNRIQVFDQDGNFLNQWRVGDPPSDAQYLIVANSAVWIMDAGTTKLLKYDLDGNFLDSWGTWGTFPGGMWGVHGMSVDEEGNFYIAEVNSGRVQKFRPREGVDPDLLISSVHSSK</sequence>
<feature type="non-terminal residue" evidence="4">
    <location>
        <position position="1"/>
    </location>
</feature>
<evidence type="ECO:0000313" key="4">
    <source>
        <dbReference type="EMBL" id="SVA46564.1"/>
    </source>
</evidence>